<evidence type="ECO:0000313" key="3">
    <source>
        <dbReference type="Proteomes" id="UP000240883"/>
    </source>
</evidence>
<feature type="region of interest" description="Disordered" evidence="1">
    <location>
        <begin position="841"/>
        <end position="894"/>
    </location>
</feature>
<keyword evidence="3" id="KW-1185">Reference proteome</keyword>
<proteinExistence type="predicted"/>
<name>A0A2T2NQ38_CORCC</name>
<accession>A0A2T2NQ38</accession>
<evidence type="ECO:0008006" key="4">
    <source>
        <dbReference type="Google" id="ProtNLM"/>
    </source>
</evidence>
<evidence type="ECO:0000313" key="2">
    <source>
        <dbReference type="EMBL" id="PSN67500.1"/>
    </source>
</evidence>
<gene>
    <name evidence="2" type="ORF">BS50DRAFT_677032</name>
</gene>
<dbReference type="AlphaFoldDB" id="A0A2T2NQ38"/>
<dbReference type="Proteomes" id="UP000240883">
    <property type="component" value="Unassembled WGS sequence"/>
</dbReference>
<sequence>MHNNPQPYASEKNLIALLELCLQELGRIYLIIDGIDECSDCDQLLRDIGNSITKPHLRLLLLGRPVHSLNRKTAQDQRLDITRESVNSDIEAYLSTSISTLMSDGYLPERNLQDIVQRLLHGANGMFLWAALMTKFLRSPALAPDEKLDIINKVSHPEGLEQLYSRILLNIAGRDSSTKSAAKKLFMWITFAQEPITVSHLYELLHNRSMASETSREMETSQEFKERIIVVCGSLVEFYLPSGGTVGLGSENGAHSINYAAKFIHLSAKEFVQSIQPVANSVTEPPILAVASISQQCLNLIMQGEAEDLTEDSKLGIYSVHYWVSHVNLELEMLSKIPVSENRGDESCKTLQMISRLLGSPRVISKWIYSYYRFRGFERHGHLLYQDLQTCLSELQKMFSLNIGKYLHTKLLQTSSTFCADIKRLAEEWGEKLVAFPQLIWDEVIPFMNSSFLYSDMSRTRVTPLMSYEPSRKNRSAQPFCKTSSLASDGKITLTLAIWPSEIFTKGSVTMDYLVLWEDNEFRDGYSTLDVFDSNWKKYTKSWKRIFGSGWIVTCEVSNFTTGSCLGIAEIPLDENTVWCAMRPCFYGVDSGRMSSPHSLFKIRISHTCQYFVIQCTVFSLEFSNGLIEWQAQTLLVEGTEAQKTYWSTERTEWTLKLDFYPDIANSVSISNCGKYITLDDRPPIEIPPEYLQLSNNTDQKVLSPVNLFALRVPNSRNTKISLLNVAKDCRLASDVNIVNVDPNGQHMVMTVQGGDTPSLQLSQNNQLKESLQLASLPLSRHFKYKIPAVWIPKSADDPVRLLVNREPREGYHSNLEKDPLFPALVERRIDVYAPLQVQGVSNSGKRPLESEESVTESPRALPAEERANFPPFPDDLRDGESSAGPSSYKRPRL</sequence>
<dbReference type="OrthoDB" id="5389400at2759"/>
<protein>
    <recommendedName>
        <fullName evidence="4">NACHT domain-containing protein</fullName>
    </recommendedName>
</protein>
<organism evidence="2 3">
    <name type="scientific">Corynespora cassiicola Philippines</name>
    <dbReference type="NCBI Taxonomy" id="1448308"/>
    <lineage>
        <taxon>Eukaryota</taxon>
        <taxon>Fungi</taxon>
        <taxon>Dikarya</taxon>
        <taxon>Ascomycota</taxon>
        <taxon>Pezizomycotina</taxon>
        <taxon>Dothideomycetes</taxon>
        <taxon>Pleosporomycetidae</taxon>
        <taxon>Pleosporales</taxon>
        <taxon>Corynesporascaceae</taxon>
        <taxon>Corynespora</taxon>
    </lineage>
</organism>
<evidence type="ECO:0000256" key="1">
    <source>
        <dbReference type="SAM" id="MobiDB-lite"/>
    </source>
</evidence>
<reference evidence="2 3" key="1">
    <citation type="journal article" date="2018" name="Front. Microbiol.">
        <title>Genome-Wide Analysis of Corynespora cassiicola Leaf Fall Disease Putative Effectors.</title>
        <authorList>
            <person name="Lopez D."/>
            <person name="Ribeiro S."/>
            <person name="Label P."/>
            <person name="Fumanal B."/>
            <person name="Venisse J.S."/>
            <person name="Kohler A."/>
            <person name="de Oliveira R.R."/>
            <person name="Labutti K."/>
            <person name="Lipzen A."/>
            <person name="Lail K."/>
            <person name="Bauer D."/>
            <person name="Ohm R.A."/>
            <person name="Barry K.W."/>
            <person name="Spatafora J."/>
            <person name="Grigoriev I.V."/>
            <person name="Martin F.M."/>
            <person name="Pujade-Renaud V."/>
        </authorList>
    </citation>
    <scope>NUCLEOTIDE SEQUENCE [LARGE SCALE GENOMIC DNA]</scope>
    <source>
        <strain evidence="2 3">Philippines</strain>
    </source>
</reference>
<dbReference type="EMBL" id="KZ678135">
    <property type="protein sequence ID" value="PSN67500.1"/>
    <property type="molecule type" value="Genomic_DNA"/>
</dbReference>
<dbReference type="PANTHER" id="PTHR10039">
    <property type="entry name" value="AMELOGENIN"/>
    <property type="match status" value="1"/>
</dbReference>